<organism evidence="1 2">
    <name type="scientific">Roseateles toxinivorans</name>
    <dbReference type="NCBI Taxonomy" id="270368"/>
    <lineage>
        <taxon>Bacteria</taxon>
        <taxon>Pseudomonadati</taxon>
        <taxon>Pseudomonadota</taxon>
        <taxon>Betaproteobacteria</taxon>
        <taxon>Burkholderiales</taxon>
        <taxon>Sphaerotilaceae</taxon>
        <taxon>Roseateles</taxon>
    </lineage>
</organism>
<comment type="caution">
    <text evidence="1">The sequence shown here is derived from an EMBL/GenBank/DDBJ whole genome shotgun (WGS) entry which is preliminary data.</text>
</comment>
<dbReference type="AlphaFoldDB" id="A0A4R6QL08"/>
<evidence type="ECO:0000313" key="1">
    <source>
        <dbReference type="EMBL" id="TDP63342.1"/>
    </source>
</evidence>
<dbReference type="SUPFAM" id="SSF56801">
    <property type="entry name" value="Acetyl-CoA synthetase-like"/>
    <property type="match status" value="1"/>
</dbReference>
<dbReference type="InParanoid" id="A0A4R6QL08"/>
<dbReference type="InterPro" id="IPR042099">
    <property type="entry name" value="ANL_N_sf"/>
</dbReference>
<dbReference type="PANTHER" id="PTHR36932">
    <property type="entry name" value="CAPSULAR POLYSACCHARIDE BIOSYNTHESIS PROTEIN"/>
    <property type="match status" value="1"/>
</dbReference>
<dbReference type="PANTHER" id="PTHR36932:SF1">
    <property type="entry name" value="CAPSULAR POLYSACCHARIDE BIOSYNTHESIS PROTEIN"/>
    <property type="match status" value="1"/>
</dbReference>
<keyword evidence="2" id="KW-1185">Reference proteome</keyword>
<sequence>MREGAAFRRELDEVQQTQWLDAPSLEALQLKRLQRTVNHAAQQVPFYRDRFKAAGFDPRDLKSLADAQRIPVMDKRDGFEAGKRMTSEVHTGPRFEANTSGTTGMAMSCWRDLNSINRENAFGWRQMIWAGMKVGDRRAWIRGDKVVPSGQRQAPFWRHNRGENLLMMSSYHLSEATADGYLEALEAFDPAVFVAYPSAVLLLARHLVANGRRYKGRSLTGMVTSSETVTDEQRRLVNEAFGVRIFDWYGSCERMTAIGTCEHGRYHLLSDYSYTELEPQDNGTSQVIGTSFDNMLMPWIRYRLGDEIVPAAPDFRCECGRSFPVISHLVGRMDDYVLATDGRQVNMMSNVLDYIPHLLEGQVRQDKHGELTILVALPEGAPLDEASLVRTVHTYIGTEMAVRIERVASVPRTANGKLRVVVRTI</sequence>
<dbReference type="Gene3D" id="3.40.50.12780">
    <property type="entry name" value="N-terminal domain of ligase-like"/>
    <property type="match status" value="1"/>
</dbReference>
<protein>
    <submittedName>
        <fullName evidence="1">Phenylacetate-CoA ligase</fullName>
    </submittedName>
</protein>
<keyword evidence="1" id="KW-0436">Ligase</keyword>
<dbReference type="GO" id="GO:0016874">
    <property type="term" value="F:ligase activity"/>
    <property type="evidence" value="ECO:0007669"/>
    <property type="project" value="UniProtKB-KW"/>
</dbReference>
<proteinExistence type="predicted"/>
<name>A0A4R6QL08_9BURK</name>
<dbReference type="InterPro" id="IPR053158">
    <property type="entry name" value="CapK_Type1_Caps_Biosynth"/>
</dbReference>
<gene>
    <name evidence="1" type="ORF">DES47_105347</name>
</gene>
<reference evidence="1 2" key="1">
    <citation type="submission" date="2019-03" db="EMBL/GenBank/DDBJ databases">
        <title>Genomic Encyclopedia of Type Strains, Phase IV (KMG-IV): sequencing the most valuable type-strain genomes for metagenomic binning, comparative biology and taxonomic classification.</title>
        <authorList>
            <person name="Goeker M."/>
        </authorList>
    </citation>
    <scope>NUCLEOTIDE SEQUENCE [LARGE SCALE GENOMIC DNA]</scope>
    <source>
        <strain evidence="1 2">DSM 16998</strain>
    </source>
</reference>
<dbReference type="EMBL" id="SNXS01000005">
    <property type="protein sequence ID" value="TDP63342.1"/>
    <property type="molecule type" value="Genomic_DNA"/>
</dbReference>
<dbReference type="Proteomes" id="UP000295361">
    <property type="component" value="Unassembled WGS sequence"/>
</dbReference>
<accession>A0A4R6QL08</accession>
<evidence type="ECO:0000313" key="2">
    <source>
        <dbReference type="Proteomes" id="UP000295361"/>
    </source>
</evidence>